<gene>
    <name evidence="2" type="ORF">JF537_12230</name>
</gene>
<comment type="caution">
    <text evidence="2">The sequence shown here is derived from an EMBL/GenBank/DDBJ whole genome shotgun (WGS) entry which is preliminary data.</text>
</comment>
<accession>A0A8I1MHF8</accession>
<name>A0A8I1MHF8_9BACI</name>
<dbReference type="AlphaFoldDB" id="A0A8I1MHF8"/>
<reference evidence="2" key="1">
    <citation type="submission" date="2020-12" db="EMBL/GenBank/DDBJ databases">
        <title>PHA producing bacteria isolated from mangrove.</title>
        <authorList>
            <person name="Zheng W."/>
            <person name="Yu S."/>
            <person name="Huang Y."/>
        </authorList>
    </citation>
    <scope>NUCLEOTIDE SEQUENCE</scope>
    <source>
        <strain evidence="2">GN22-4</strain>
    </source>
</reference>
<evidence type="ECO:0000313" key="2">
    <source>
        <dbReference type="EMBL" id="MBN8252337.1"/>
    </source>
</evidence>
<organism evidence="2 3">
    <name type="scientific">Priestia flexa</name>
    <dbReference type="NCBI Taxonomy" id="86664"/>
    <lineage>
        <taxon>Bacteria</taxon>
        <taxon>Bacillati</taxon>
        <taxon>Bacillota</taxon>
        <taxon>Bacilli</taxon>
        <taxon>Bacillales</taxon>
        <taxon>Bacillaceae</taxon>
        <taxon>Priestia</taxon>
    </lineage>
</organism>
<dbReference type="Proteomes" id="UP000664578">
    <property type="component" value="Unassembled WGS sequence"/>
</dbReference>
<dbReference type="EMBL" id="JAEMWV010000005">
    <property type="protein sequence ID" value="MBN8252337.1"/>
    <property type="molecule type" value="Genomic_DNA"/>
</dbReference>
<evidence type="ECO:0000259" key="1">
    <source>
        <dbReference type="Pfam" id="PF13115"/>
    </source>
</evidence>
<evidence type="ECO:0000313" key="3">
    <source>
        <dbReference type="Proteomes" id="UP000664578"/>
    </source>
</evidence>
<feature type="domain" description="YtkA-like" evidence="1">
    <location>
        <begin position="51"/>
        <end position="134"/>
    </location>
</feature>
<protein>
    <submittedName>
        <fullName evidence="2">FixH family protein</fullName>
    </submittedName>
</protein>
<dbReference type="InterPro" id="IPR032693">
    <property type="entry name" value="YtkA-like_dom"/>
</dbReference>
<sequence>MIFSHLQFIVNNEGIIWKGAVKLNAKKIVCLVSICGFLMGCGVDQEQEASAEPKMLDVKLNGPSEVSKDETVIFKAVVTYGDEKVENADDVQFEIEKENAEGQGEMIEAKHRKDGIYEVETDFQEPGIYTVQSHVTAKDSHNMPKIRVEVK</sequence>
<dbReference type="Pfam" id="PF13115">
    <property type="entry name" value="YtkA"/>
    <property type="match status" value="1"/>
</dbReference>
<proteinExistence type="predicted"/>